<dbReference type="GO" id="GO:0005789">
    <property type="term" value="C:endoplasmic reticulum membrane"/>
    <property type="evidence" value="ECO:0007669"/>
    <property type="project" value="UniProtKB-SubCell"/>
</dbReference>
<dbReference type="AlphaFoldDB" id="A0A7S1EQE6"/>
<gene>
    <name evidence="9" type="ORF">TOLI1172_LOCUS2143</name>
</gene>
<dbReference type="InterPro" id="IPR005595">
    <property type="entry name" value="TRAP_alpha"/>
</dbReference>
<accession>A0A7S1EQE6</accession>
<evidence type="ECO:0000256" key="3">
    <source>
        <dbReference type="ARBA" id="ARBA00022729"/>
    </source>
</evidence>
<keyword evidence="4" id="KW-0256">Endoplasmic reticulum</keyword>
<feature type="signal peptide" evidence="8">
    <location>
        <begin position="1"/>
        <end position="39"/>
    </location>
</feature>
<evidence type="ECO:0000256" key="5">
    <source>
        <dbReference type="ARBA" id="ARBA00022989"/>
    </source>
</evidence>
<evidence type="ECO:0000256" key="7">
    <source>
        <dbReference type="SAM" id="Phobius"/>
    </source>
</evidence>
<evidence type="ECO:0000256" key="2">
    <source>
        <dbReference type="ARBA" id="ARBA00022692"/>
    </source>
</evidence>
<evidence type="ECO:0008006" key="10">
    <source>
        <dbReference type="Google" id="ProtNLM"/>
    </source>
</evidence>
<evidence type="ECO:0000256" key="6">
    <source>
        <dbReference type="ARBA" id="ARBA00023136"/>
    </source>
</evidence>
<feature type="chain" id="PRO_5031493589" description="Signal sequence receptor subunit alpha" evidence="8">
    <location>
        <begin position="40"/>
        <end position="321"/>
    </location>
</feature>
<feature type="transmembrane region" description="Helical" evidence="7">
    <location>
        <begin position="243"/>
        <end position="265"/>
    </location>
</feature>
<evidence type="ECO:0000256" key="4">
    <source>
        <dbReference type="ARBA" id="ARBA00022824"/>
    </source>
</evidence>
<proteinExistence type="predicted"/>
<evidence type="ECO:0000256" key="8">
    <source>
        <dbReference type="SAM" id="SignalP"/>
    </source>
</evidence>
<name>A0A7S1EQE6_9RHOD</name>
<keyword evidence="6 7" id="KW-0472">Membrane</keyword>
<dbReference type="EMBL" id="HBFP01003011">
    <property type="protein sequence ID" value="CAD8817754.1"/>
    <property type="molecule type" value="Transcribed_RNA"/>
</dbReference>
<protein>
    <recommendedName>
        <fullName evidence="10">Signal sequence receptor subunit alpha</fullName>
    </recommendedName>
</protein>
<organism evidence="9">
    <name type="scientific">Timspurckia oligopyrenoides</name>
    <dbReference type="NCBI Taxonomy" id="708627"/>
    <lineage>
        <taxon>Eukaryota</taxon>
        <taxon>Rhodophyta</taxon>
        <taxon>Bangiophyceae</taxon>
        <taxon>Porphyridiales</taxon>
        <taxon>Porphyridiaceae</taxon>
        <taxon>Timspurckia</taxon>
    </lineage>
</organism>
<evidence type="ECO:0000256" key="1">
    <source>
        <dbReference type="ARBA" id="ARBA00004115"/>
    </source>
</evidence>
<comment type="subcellular location">
    <subcellularLocation>
        <location evidence="1">Endoplasmic reticulum membrane</location>
        <topology evidence="1">Single-pass type I membrane protein</topology>
    </subcellularLocation>
</comment>
<dbReference type="PANTHER" id="PTHR12924:SF0">
    <property type="entry name" value="TRANSLOCON-ASSOCIATED PROTEIN SUBUNIT ALPHA"/>
    <property type="match status" value="1"/>
</dbReference>
<dbReference type="PANTHER" id="PTHR12924">
    <property type="entry name" value="TRANSLOCON-ASSOCIATED PROTEIN, ALPHA SUBUNIT"/>
    <property type="match status" value="1"/>
</dbReference>
<dbReference type="Pfam" id="PF03896">
    <property type="entry name" value="TRAP_alpha"/>
    <property type="match status" value="1"/>
</dbReference>
<keyword evidence="3 8" id="KW-0732">Signal</keyword>
<evidence type="ECO:0000313" key="9">
    <source>
        <dbReference type="EMBL" id="CAD8817754.1"/>
    </source>
</evidence>
<keyword evidence="2 7" id="KW-0812">Transmembrane</keyword>
<reference evidence="9" key="1">
    <citation type="submission" date="2021-01" db="EMBL/GenBank/DDBJ databases">
        <authorList>
            <person name="Corre E."/>
            <person name="Pelletier E."/>
            <person name="Niang G."/>
            <person name="Scheremetjew M."/>
            <person name="Finn R."/>
            <person name="Kale V."/>
            <person name="Holt S."/>
            <person name="Cochrane G."/>
            <person name="Meng A."/>
            <person name="Brown T."/>
            <person name="Cohen L."/>
        </authorList>
    </citation>
    <scope>NUCLEOTIDE SEQUENCE</scope>
    <source>
        <strain evidence="9">CCMP3278</strain>
    </source>
</reference>
<sequence>MAMNVISCSNTRSSRSLVFKLCLFLTLFLTLIALKSVSGEVEDEGLDIMEEMEAEIYADTLSETQEHLSAVEEEAKSSGKALDPQHPLTNMPPPAEGVEAGGIFKSGKNDGFVLGKEIDVLGVISYSKNEFDTNLGMMHVWGVLGSLNDVNEFGKYVQNFTYSVVNRSLMPGEESSFEYKVIPYERLEAKEYRMCLSVFYEEVTATGTSKQAPNGGPLLHASTVLNVTVRLNESESGIIDNRVFYGLLLTGIALAIGVGLSVNLIKSWMKKRKGKKSTKSVEMGTKDVADNEWLQTHLSMKESSNRVKRAASIIEEKQHAS</sequence>
<keyword evidence="5 7" id="KW-1133">Transmembrane helix</keyword>